<evidence type="ECO:0000313" key="3">
    <source>
        <dbReference type="Proteomes" id="UP001162834"/>
    </source>
</evidence>
<dbReference type="InterPro" id="IPR048273">
    <property type="entry name" value="Luciferase"/>
</dbReference>
<accession>A0A9E7C181</accession>
<name>A0A9E7C181_9ACTN</name>
<dbReference type="RefSeq" id="WP_259311270.1">
    <property type="nucleotide sequence ID" value="NZ_CP087164.1"/>
</dbReference>
<keyword evidence="3" id="KW-1185">Reference proteome</keyword>
<sequence length="182" mass="19696">MGVALGPARRRRITDAVITKDPPSCLHGLPSRPGDRAEIARQYPCAQTTQADRVTAQAEILALVSGWPGVAVAPVRQTIHGANALLLDDRLAEGQGEAFIMGMEFAHVRAEGSVHTALAPEWAEPLLGKGWGQIHPLALYGLIPPQSLVFYAPRDEHELYVLECILTAAYSYACGRYVECDP</sequence>
<dbReference type="EMBL" id="CP087164">
    <property type="protein sequence ID" value="UGS37215.1"/>
    <property type="molecule type" value="Genomic_DNA"/>
</dbReference>
<proteinExistence type="predicted"/>
<dbReference type="KEGG" id="sbae:DSM104329_03630"/>
<gene>
    <name evidence="2" type="ORF">DSM104329_03630</name>
</gene>
<organism evidence="2 3">
    <name type="scientific">Capillimicrobium parvum</name>
    <dbReference type="NCBI Taxonomy" id="2884022"/>
    <lineage>
        <taxon>Bacteria</taxon>
        <taxon>Bacillati</taxon>
        <taxon>Actinomycetota</taxon>
        <taxon>Thermoleophilia</taxon>
        <taxon>Solirubrobacterales</taxon>
        <taxon>Capillimicrobiaceae</taxon>
        <taxon>Capillimicrobium</taxon>
    </lineage>
</organism>
<dbReference type="InterPro" id="IPR040841">
    <property type="entry name" value="Luciferase_dom"/>
</dbReference>
<reference evidence="2" key="1">
    <citation type="journal article" date="2022" name="Int. J. Syst. Evol. Microbiol.">
        <title>Pseudomonas aegrilactucae sp. nov. and Pseudomonas morbosilactucae sp. nov., pathogens causing bacterial rot of lettuce in Japan.</title>
        <authorList>
            <person name="Sawada H."/>
            <person name="Fujikawa T."/>
            <person name="Satou M."/>
        </authorList>
    </citation>
    <scope>NUCLEOTIDE SEQUENCE</scope>
    <source>
        <strain evidence="2">0166_1</strain>
    </source>
</reference>
<dbReference type="Pfam" id="PF17648">
    <property type="entry name" value="Luciferase"/>
    <property type="match status" value="1"/>
</dbReference>
<evidence type="ECO:0000259" key="1">
    <source>
        <dbReference type="Pfam" id="PF17648"/>
    </source>
</evidence>
<dbReference type="PANTHER" id="PTHR38695:SF1">
    <property type="entry name" value="AMINO ACID PERMEASE_ SLC12A DOMAIN-CONTAINING PROTEIN"/>
    <property type="match status" value="1"/>
</dbReference>
<protein>
    <recommendedName>
        <fullName evidence="1">Luciferase domain-containing protein</fullName>
    </recommendedName>
</protein>
<dbReference type="PANTHER" id="PTHR38695">
    <property type="entry name" value="AMINO ACID PERMEASE_ SLC12A DOMAIN-CONTAINING PROTEIN"/>
    <property type="match status" value="1"/>
</dbReference>
<dbReference type="AlphaFoldDB" id="A0A9E7C181"/>
<dbReference type="Proteomes" id="UP001162834">
    <property type="component" value="Chromosome"/>
</dbReference>
<feature type="domain" description="Luciferase" evidence="1">
    <location>
        <begin position="102"/>
        <end position="169"/>
    </location>
</feature>
<evidence type="ECO:0000313" key="2">
    <source>
        <dbReference type="EMBL" id="UGS37215.1"/>
    </source>
</evidence>